<accession>A0A6A5Z6X9</accession>
<feature type="transmembrane region" description="Helical" evidence="6">
    <location>
        <begin position="263"/>
        <end position="289"/>
    </location>
</feature>
<keyword evidence="4 6" id="KW-0472">Membrane</keyword>
<feature type="signal peptide" evidence="7">
    <location>
        <begin position="1"/>
        <end position="22"/>
    </location>
</feature>
<reference evidence="9" key="1">
    <citation type="journal article" date="2020" name="Stud. Mycol.">
        <title>101 Dothideomycetes genomes: a test case for predicting lifestyles and emergence of pathogens.</title>
        <authorList>
            <person name="Haridas S."/>
            <person name="Albert R."/>
            <person name="Binder M."/>
            <person name="Bloem J."/>
            <person name="Labutti K."/>
            <person name="Salamov A."/>
            <person name="Andreopoulos B."/>
            <person name="Baker S."/>
            <person name="Barry K."/>
            <person name="Bills G."/>
            <person name="Bluhm B."/>
            <person name="Cannon C."/>
            <person name="Castanera R."/>
            <person name="Culley D."/>
            <person name="Daum C."/>
            <person name="Ezra D."/>
            <person name="Gonzalez J."/>
            <person name="Henrissat B."/>
            <person name="Kuo A."/>
            <person name="Liang C."/>
            <person name="Lipzen A."/>
            <person name="Lutzoni F."/>
            <person name="Magnuson J."/>
            <person name="Mondo S."/>
            <person name="Nolan M."/>
            <person name="Ohm R."/>
            <person name="Pangilinan J."/>
            <person name="Park H.-J."/>
            <person name="Ramirez L."/>
            <person name="Alfaro M."/>
            <person name="Sun H."/>
            <person name="Tritt A."/>
            <person name="Yoshinaga Y."/>
            <person name="Zwiers L.-H."/>
            <person name="Turgeon B."/>
            <person name="Goodwin S."/>
            <person name="Spatafora J."/>
            <person name="Crous P."/>
            <person name="Grigoriev I."/>
        </authorList>
    </citation>
    <scope>NUCLEOTIDE SEQUENCE</scope>
    <source>
        <strain evidence="9">CBS 627.86</strain>
    </source>
</reference>
<feature type="compositionally biased region" description="Polar residues" evidence="5">
    <location>
        <begin position="475"/>
        <end position="489"/>
    </location>
</feature>
<evidence type="ECO:0000256" key="2">
    <source>
        <dbReference type="ARBA" id="ARBA00022692"/>
    </source>
</evidence>
<feature type="transmembrane region" description="Helical" evidence="6">
    <location>
        <begin position="204"/>
        <end position="220"/>
    </location>
</feature>
<feature type="region of interest" description="Disordered" evidence="5">
    <location>
        <begin position="28"/>
        <end position="66"/>
    </location>
</feature>
<feature type="chain" id="PRO_5025610416" description="TM7S3/TM198-like domain-containing protein" evidence="7">
    <location>
        <begin position="23"/>
        <end position="1111"/>
    </location>
</feature>
<dbReference type="OrthoDB" id="102260at2759"/>
<feature type="compositionally biased region" description="Low complexity" evidence="5">
    <location>
        <begin position="46"/>
        <end position="66"/>
    </location>
</feature>
<sequence>MRSFRHLLLAVALLLCVDLVTARHAVVRQDDSPSSTKAPASTREGSTQTASATPSEEASSARQSVKASQATSDVVSSSAAATTATAIIHAPASTSSEEPAPSTTGISANGLPIKPKISPAMGLAGVILLISGAVYTVIGIKNKWLYVFFSAAYLTSLAVSVLIVYLMSPPVTDAVQGAFFVAAFLTGIIFGSLALVFADITDGLGCLLGGFCLSMWFLTLKEGGLITSTTGRAVFIGVMSFAGFSLSFSHYTRNYGLIVSISFAGATITMLGVDCLSCAGWKEFWLYLWNLNDNTFPLHTNTYPITRGIKVEVACVVILCILGLVSQLQLWKVVKERREKSAAQRLERDRSLQQEEEELGRRIEDDFARDRAQWEATYGDKSLQHDSAVESSSGSFQKSSVSIKEKAMYEGVEMVNMIPRQVTGLKREGSKISGSHAPTGPTVTVTVLQDDHIQEIDDEGNPVPPVPPKKSNSVRNSVTPSNAHSSARPSTDGPREPNPIARSVSAKSSLYASVPPPPVVVPLPFTVPKEEDDQSLDADNASVSAVPESMHARLSNPRPLSKRLSGGSMMKRLSASRLSREHSDSEEALIIPHIEDDGASSVAATLDDDHDAYSLPDITPPHSPLAAERSRDSMHDQADAFRRSFQEFELQADGSFGKETSVDGEKTKTKEILRGKAESGKPATLLREATQLPQSLTSSTDPKPSKPRKQPSLSRQWDALGSTTNDNDASTPQAKSVKTATPSQSSRTGSQNDGLAGVLPDKLSRVALSYRTNEWAKHLELAETPDLEVLPEPASPGVKVGHQVEEPLVTASIRDSLPSQMVPKGKTKRASTESFVYRNSNVVRSSSSDMAKYANAEALHALSRSPSAITKTSPVIPTNAFPSKGPSRPGSNIPTRAMRSSSTPHAAPGYLNSPTDEVPMPSRISPVPFTSGNTLMSQRENLVRNKAISNSFTPNSSSPILMSPVDSSENLTLAQRRNMIQKQKPPSASQQRRQSGRVATGSGQPQIYDSHQPRRSSGGYDQDRREVMLANWRESIRHEAVPAQPTVVGEQARRAVMITDRRQKETHKQQQVVAAQYRDSMMDSMMRSGEMLDVHREAMRRMQAKANKVAK</sequence>
<evidence type="ECO:0000313" key="10">
    <source>
        <dbReference type="Proteomes" id="UP000799770"/>
    </source>
</evidence>
<feature type="region of interest" description="Disordered" evidence="5">
    <location>
        <begin position="980"/>
        <end position="1023"/>
    </location>
</feature>
<feature type="transmembrane region" description="Helical" evidence="6">
    <location>
        <begin position="174"/>
        <end position="197"/>
    </location>
</feature>
<feature type="compositionally biased region" description="Polar residues" evidence="5">
    <location>
        <begin position="691"/>
        <end position="702"/>
    </location>
</feature>
<dbReference type="Pfam" id="PF13886">
    <property type="entry name" value="TM7S3_TM198"/>
    <property type="match status" value="1"/>
</dbReference>
<name>A0A6A5Z6X9_9PLEO</name>
<proteinExistence type="predicted"/>
<feature type="domain" description="TM7S3/TM198-like" evidence="8">
    <location>
        <begin position="125"/>
        <end position="328"/>
    </location>
</feature>
<evidence type="ECO:0000256" key="1">
    <source>
        <dbReference type="ARBA" id="ARBA00004141"/>
    </source>
</evidence>
<feature type="region of interest" description="Disordered" evidence="5">
    <location>
        <begin position="456"/>
        <end position="501"/>
    </location>
</feature>
<dbReference type="GO" id="GO:0016020">
    <property type="term" value="C:membrane"/>
    <property type="evidence" value="ECO:0007669"/>
    <property type="project" value="UniProtKB-SubCell"/>
</dbReference>
<evidence type="ECO:0000256" key="7">
    <source>
        <dbReference type="SAM" id="SignalP"/>
    </source>
</evidence>
<gene>
    <name evidence="9" type="ORF">BDV96DRAFT_85063</name>
</gene>
<organism evidence="9 10">
    <name type="scientific">Lophiotrema nucula</name>
    <dbReference type="NCBI Taxonomy" id="690887"/>
    <lineage>
        <taxon>Eukaryota</taxon>
        <taxon>Fungi</taxon>
        <taxon>Dikarya</taxon>
        <taxon>Ascomycota</taxon>
        <taxon>Pezizomycotina</taxon>
        <taxon>Dothideomycetes</taxon>
        <taxon>Pleosporomycetidae</taxon>
        <taxon>Pleosporales</taxon>
        <taxon>Lophiotremataceae</taxon>
        <taxon>Lophiotrema</taxon>
    </lineage>
</organism>
<feature type="compositionally biased region" description="Polar residues" evidence="5">
    <location>
        <begin position="32"/>
        <end position="45"/>
    </location>
</feature>
<evidence type="ECO:0000256" key="4">
    <source>
        <dbReference type="ARBA" id="ARBA00023136"/>
    </source>
</evidence>
<feature type="transmembrane region" description="Helical" evidence="6">
    <location>
        <begin position="117"/>
        <end position="138"/>
    </location>
</feature>
<dbReference type="PANTHER" id="PTHR39469">
    <property type="entry name" value="CHROMOSOME 1, WHOLE GENOME SHOTGUN SEQUENCE"/>
    <property type="match status" value="1"/>
</dbReference>
<keyword evidence="2 6" id="KW-0812">Transmembrane</keyword>
<dbReference type="Proteomes" id="UP000799770">
    <property type="component" value="Unassembled WGS sequence"/>
</dbReference>
<feature type="transmembrane region" description="Helical" evidence="6">
    <location>
        <begin position="232"/>
        <end position="251"/>
    </location>
</feature>
<comment type="subcellular location">
    <subcellularLocation>
        <location evidence="1">Membrane</location>
        <topology evidence="1">Multi-pass membrane protein</topology>
    </subcellularLocation>
</comment>
<feature type="region of interest" description="Disordered" evidence="5">
    <location>
        <begin position="542"/>
        <end position="565"/>
    </location>
</feature>
<dbReference type="InterPro" id="IPR025256">
    <property type="entry name" value="TM7S3/TM198-like_dom"/>
</dbReference>
<feature type="region of interest" description="Disordered" evidence="5">
    <location>
        <begin position="610"/>
        <end position="636"/>
    </location>
</feature>
<evidence type="ECO:0000256" key="3">
    <source>
        <dbReference type="ARBA" id="ARBA00022989"/>
    </source>
</evidence>
<feature type="compositionally biased region" description="Polar residues" evidence="5">
    <location>
        <begin position="711"/>
        <end position="753"/>
    </location>
</feature>
<feature type="region of interest" description="Disordered" evidence="5">
    <location>
        <begin position="873"/>
        <end position="933"/>
    </location>
</feature>
<feature type="compositionally biased region" description="Basic and acidic residues" evidence="5">
    <location>
        <begin position="660"/>
        <end position="679"/>
    </location>
</feature>
<evidence type="ECO:0000313" key="9">
    <source>
        <dbReference type="EMBL" id="KAF2114784.1"/>
    </source>
</evidence>
<dbReference type="AlphaFoldDB" id="A0A6A5Z6X9"/>
<evidence type="ECO:0000259" key="8">
    <source>
        <dbReference type="Pfam" id="PF13886"/>
    </source>
</evidence>
<keyword evidence="10" id="KW-1185">Reference proteome</keyword>
<feature type="region of interest" description="Disordered" evidence="5">
    <location>
        <begin position="656"/>
        <end position="757"/>
    </location>
</feature>
<protein>
    <recommendedName>
        <fullName evidence="8">TM7S3/TM198-like domain-containing protein</fullName>
    </recommendedName>
</protein>
<feature type="compositionally biased region" description="Polar residues" evidence="5">
    <location>
        <begin position="889"/>
        <end position="904"/>
    </location>
</feature>
<dbReference type="PANTHER" id="PTHR39469:SF1">
    <property type="entry name" value="DUF4203 DOMAIN-CONTAINING PROTEIN"/>
    <property type="match status" value="1"/>
</dbReference>
<feature type="transmembrane region" description="Helical" evidence="6">
    <location>
        <begin position="145"/>
        <end position="168"/>
    </location>
</feature>
<keyword evidence="7" id="KW-0732">Signal</keyword>
<keyword evidence="3 6" id="KW-1133">Transmembrane helix</keyword>
<dbReference type="EMBL" id="ML977324">
    <property type="protein sequence ID" value="KAF2114784.1"/>
    <property type="molecule type" value="Genomic_DNA"/>
</dbReference>
<evidence type="ECO:0000256" key="5">
    <source>
        <dbReference type="SAM" id="MobiDB-lite"/>
    </source>
</evidence>
<evidence type="ECO:0000256" key="6">
    <source>
        <dbReference type="SAM" id="Phobius"/>
    </source>
</evidence>
<feature type="compositionally biased region" description="Polar residues" evidence="5">
    <location>
        <begin position="980"/>
        <end position="993"/>
    </location>
</feature>